<proteinExistence type="inferred from homology"/>
<sequence length="369" mass="38744">MEFKNYEQARNEMIAKASEASALTDWSPGTPNLSLVEAVATGLAGGYHTMQQLMEAHFITTAGLDYLKLYADELGAVWDAGAEASGEIICSRMSPAPFSETIPPGTVFRTPDGKVEIATTQEKVLAQGETQVTVPAQATMVGKLGMLQTGTELKLFGISVGLIEAITVAAPGFTGGRDPETAEQLRQRLLLMRRSPGTSGNKAQYLKWALSIPGVGGAYVEPLWDGRGTVKVYLIDTAKQPVSPAIAEEVQGFIDPLPHGSGSGVAPIGAVVTVVAAPEVTINVEAVVALTPGKNLGEVTEEFTVGMHNYFKAIAYSADPTVRIAKIGNILLDISGIMDYSQLSINGESGNITVLPGAVAVLGTVNLDE</sequence>
<dbReference type="Proteomes" id="UP000184010">
    <property type="component" value="Unassembled WGS sequence"/>
</dbReference>
<dbReference type="RefSeq" id="WP_072772804.1">
    <property type="nucleotide sequence ID" value="NZ_FRDN01000007.1"/>
</dbReference>
<dbReference type="Pfam" id="PF26078">
    <property type="entry name" value="Baseplate_J_M"/>
    <property type="match status" value="1"/>
</dbReference>
<evidence type="ECO:0000256" key="1">
    <source>
        <dbReference type="ARBA" id="ARBA00038087"/>
    </source>
</evidence>
<evidence type="ECO:0000313" key="5">
    <source>
        <dbReference type="EMBL" id="SHN73111.1"/>
    </source>
</evidence>
<dbReference type="PANTHER" id="PTHR37829:SF3">
    <property type="entry name" value="PROTEIN JAYE-RELATED"/>
    <property type="match status" value="1"/>
</dbReference>
<dbReference type="PANTHER" id="PTHR37829">
    <property type="entry name" value="PHAGE-LIKE ELEMENT PBSX PROTEIN XKDT"/>
    <property type="match status" value="1"/>
</dbReference>
<evidence type="ECO:0000259" key="2">
    <source>
        <dbReference type="Pfam" id="PF04865"/>
    </source>
</evidence>
<dbReference type="InterPro" id="IPR052399">
    <property type="entry name" value="Phage_Baseplate_Assmbl_Protein"/>
</dbReference>
<reference evidence="6" key="1">
    <citation type="submission" date="2016-12" db="EMBL/GenBank/DDBJ databases">
        <authorList>
            <person name="Varghese N."/>
            <person name="Submissions S."/>
        </authorList>
    </citation>
    <scope>NUCLEOTIDE SEQUENCE [LARGE SCALE GENOMIC DNA]</scope>
    <source>
        <strain evidence="6">DSM 11544</strain>
    </source>
</reference>
<keyword evidence="6" id="KW-1185">Reference proteome</keyword>
<organism evidence="5 6">
    <name type="scientific">Desulfitobacterium chlororespirans DSM 11544</name>
    <dbReference type="NCBI Taxonomy" id="1121395"/>
    <lineage>
        <taxon>Bacteria</taxon>
        <taxon>Bacillati</taxon>
        <taxon>Bacillota</taxon>
        <taxon>Clostridia</taxon>
        <taxon>Eubacteriales</taxon>
        <taxon>Desulfitobacteriaceae</taxon>
        <taxon>Desulfitobacterium</taxon>
    </lineage>
</organism>
<protein>
    <submittedName>
        <fullName evidence="5">Uncharacterized phage protein gp47/JayE</fullName>
    </submittedName>
</protein>
<dbReference type="STRING" id="1121395.SAMN02745215_02408"/>
<dbReference type="Pfam" id="PF26079">
    <property type="entry name" value="Baseplate_J_C"/>
    <property type="match status" value="1"/>
</dbReference>
<dbReference type="InterPro" id="IPR006949">
    <property type="entry name" value="Barrel_Baseplate_J-like"/>
</dbReference>
<dbReference type="AlphaFoldDB" id="A0A1M7TQT8"/>
<evidence type="ECO:0000259" key="3">
    <source>
        <dbReference type="Pfam" id="PF26078"/>
    </source>
</evidence>
<dbReference type="InterPro" id="IPR058531">
    <property type="entry name" value="Baseplate_J_M"/>
</dbReference>
<feature type="domain" description="Baseplate protein J-like barrel" evidence="2">
    <location>
        <begin position="100"/>
        <end position="175"/>
    </location>
</feature>
<gene>
    <name evidence="5" type="ORF">SAMN02745215_02408</name>
</gene>
<dbReference type="Pfam" id="PF04865">
    <property type="entry name" value="Baseplate_J"/>
    <property type="match status" value="1"/>
</dbReference>
<name>A0A1M7TQT8_9FIRM</name>
<evidence type="ECO:0000259" key="4">
    <source>
        <dbReference type="Pfam" id="PF26079"/>
    </source>
</evidence>
<dbReference type="EMBL" id="FRDN01000007">
    <property type="protein sequence ID" value="SHN73111.1"/>
    <property type="molecule type" value="Genomic_DNA"/>
</dbReference>
<feature type="domain" description="Baseplate J-like C-terminal" evidence="4">
    <location>
        <begin position="282"/>
        <end position="367"/>
    </location>
</feature>
<evidence type="ECO:0000313" key="6">
    <source>
        <dbReference type="Proteomes" id="UP000184010"/>
    </source>
</evidence>
<accession>A0A1M7TQT8</accession>
<dbReference type="InterPro" id="IPR058530">
    <property type="entry name" value="Baseplate_J-like_C"/>
</dbReference>
<comment type="similarity">
    <text evidence="1">Belongs to the Mu gp47/PBSX XkdT family.</text>
</comment>
<feature type="domain" description="Baseplate J-like central" evidence="3">
    <location>
        <begin position="198"/>
        <end position="276"/>
    </location>
</feature>